<dbReference type="InterPro" id="IPR022121">
    <property type="entry name" value="Peptidase_M73_camelysin"/>
</dbReference>
<accession>A0A371PCN4</accession>
<gene>
    <name evidence="2" type="ORF">DX116_09320</name>
</gene>
<dbReference type="RefSeq" id="WP_119703821.1">
    <property type="nucleotide sequence ID" value="NZ_JBHSOI010000001.1"/>
</dbReference>
<dbReference type="AlphaFoldDB" id="A0A371PCN4"/>
<comment type="caution">
    <text evidence="2">The sequence shown here is derived from an EMBL/GenBank/DDBJ whole genome shotgun (WGS) entry which is preliminary data.</text>
</comment>
<evidence type="ECO:0000313" key="2">
    <source>
        <dbReference type="EMBL" id="REK73711.1"/>
    </source>
</evidence>
<dbReference type="OrthoDB" id="3784946at2"/>
<keyword evidence="3" id="KW-1185">Reference proteome</keyword>
<organism evidence="2 3">
    <name type="scientific">Aeromicrobium endophyticum</name>
    <dbReference type="NCBI Taxonomy" id="2292704"/>
    <lineage>
        <taxon>Bacteria</taxon>
        <taxon>Bacillati</taxon>
        <taxon>Actinomycetota</taxon>
        <taxon>Actinomycetes</taxon>
        <taxon>Propionibacteriales</taxon>
        <taxon>Nocardioidaceae</taxon>
        <taxon>Aeromicrobium</taxon>
    </lineage>
</organism>
<dbReference type="EMBL" id="QUBR01000001">
    <property type="protein sequence ID" value="REK73711.1"/>
    <property type="molecule type" value="Genomic_DNA"/>
</dbReference>
<evidence type="ECO:0008006" key="4">
    <source>
        <dbReference type="Google" id="ProtNLM"/>
    </source>
</evidence>
<dbReference type="Proteomes" id="UP000265581">
    <property type="component" value="Unassembled WGS sequence"/>
</dbReference>
<sequence>MKTKKILLPLATLVAAGAIAVGSGATFTSTSANTISSVTSGTLTQSNSKANAAVFNLTNIKPGDVVNGSLTIKNTGSLPATFSLTETSSTNTFTAANLSLTITNTTTNKVVYTGTFGGLVDGAKNDLGLVAPGVANDYTFSVKLDPTTPNTDQGKTATAAFQWDSVQADATTTNQ</sequence>
<dbReference type="Pfam" id="PF12389">
    <property type="entry name" value="Peptidase_M73"/>
    <property type="match status" value="1"/>
</dbReference>
<evidence type="ECO:0000256" key="1">
    <source>
        <dbReference type="SAM" id="SignalP"/>
    </source>
</evidence>
<feature type="signal peptide" evidence="1">
    <location>
        <begin position="1"/>
        <end position="20"/>
    </location>
</feature>
<feature type="chain" id="PRO_5038444747" description="Camelysin metallo-endopeptidase" evidence="1">
    <location>
        <begin position="21"/>
        <end position="175"/>
    </location>
</feature>
<protein>
    <recommendedName>
        <fullName evidence="4">Camelysin metallo-endopeptidase</fullName>
    </recommendedName>
</protein>
<name>A0A371PCN4_9ACTN</name>
<reference evidence="2 3" key="1">
    <citation type="submission" date="2018-08" db="EMBL/GenBank/DDBJ databases">
        <title>Aeromicrobium sp. M2KJ-4, whole genome shotgun sequence.</title>
        <authorList>
            <person name="Tuo L."/>
        </authorList>
    </citation>
    <scope>NUCLEOTIDE SEQUENCE [LARGE SCALE GENOMIC DNA]</scope>
    <source>
        <strain evidence="2 3">M2KJ-4</strain>
    </source>
</reference>
<evidence type="ECO:0000313" key="3">
    <source>
        <dbReference type="Proteomes" id="UP000265581"/>
    </source>
</evidence>
<keyword evidence="1" id="KW-0732">Signal</keyword>
<proteinExistence type="predicted"/>